<evidence type="ECO:0000256" key="1">
    <source>
        <dbReference type="SAM" id="MobiDB-lite"/>
    </source>
</evidence>
<protein>
    <submittedName>
        <fullName evidence="2">Uncharacterized protein</fullName>
    </submittedName>
</protein>
<accession>A0AAV5L8G5</accession>
<dbReference type="AlphaFoldDB" id="A0AAV5L8G5"/>
<dbReference type="EMBL" id="BPVZ01000099">
    <property type="protein sequence ID" value="GKV33234.1"/>
    <property type="molecule type" value="Genomic_DNA"/>
</dbReference>
<feature type="compositionally biased region" description="Low complexity" evidence="1">
    <location>
        <begin position="74"/>
        <end position="99"/>
    </location>
</feature>
<comment type="caution">
    <text evidence="2">The sequence shown here is derived from an EMBL/GenBank/DDBJ whole genome shotgun (WGS) entry which is preliminary data.</text>
</comment>
<organism evidence="2 3">
    <name type="scientific">Rubroshorea leprosula</name>
    <dbReference type="NCBI Taxonomy" id="152421"/>
    <lineage>
        <taxon>Eukaryota</taxon>
        <taxon>Viridiplantae</taxon>
        <taxon>Streptophyta</taxon>
        <taxon>Embryophyta</taxon>
        <taxon>Tracheophyta</taxon>
        <taxon>Spermatophyta</taxon>
        <taxon>Magnoliopsida</taxon>
        <taxon>eudicotyledons</taxon>
        <taxon>Gunneridae</taxon>
        <taxon>Pentapetalae</taxon>
        <taxon>rosids</taxon>
        <taxon>malvids</taxon>
        <taxon>Malvales</taxon>
        <taxon>Dipterocarpaceae</taxon>
        <taxon>Rubroshorea</taxon>
    </lineage>
</organism>
<evidence type="ECO:0000313" key="3">
    <source>
        <dbReference type="Proteomes" id="UP001054252"/>
    </source>
</evidence>
<dbReference type="Proteomes" id="UP001054252">
    <property type="component" value="Unassembled WGS sequence"/>
</dbReference>
<gene>
    <name evidence="2" type="ORF">SLEP1_g41764</name>
</gene>
<proteinExistence type="predicted"/>
<sequence>MKKHESIIKIAKLASLEPSWVSSNPAARFGETQQGWVQRDPARFVRTQPCWVRGNLARRTQPAGFRRDLAGWVPTRPSRLGSTRSSRLGLTRSSRLGSSQPSKVETQGRKERKRKKEGEEEGIGWVRVVR</sequence>
<evidence type="ECO:0000313" key="2">
    <source>
        <dbReference type="EMBL" id="GKV33234.1"/>
    </source>
</evidence>
<reference evidence="2 3" key="1">
    <citation type="journal article" date="2021" name="Commun. Biol.">
        <title>The genome of Shorea leprosula (Dipterocarpaceae) highlights the ecological relevance of drought in aseasonal tropical rainforests.</title>
        <authorList>
            <person name="Ng K.K.S."/>
            <person name="Kobayashi M.J."/>
            <person name="Fawcett J.A."/>
            <person name="Hatakeyama M."/>
            <person name="Paape T."/>
            <person name="Ng C.H."/>
            <person name="Ang C.C."/>
            <person name="Tnah L.H."/>
            <person name="Lee C.T."/>
            <person name="Nishiyama T."/>
            <person name="Sese J."/>
            <person name="O'Brien M.J."/>
            <person name="Copetti D."/>
            <person name="Mohd Noor M.I."/>
            <person name="Ong R.C."/>
            <person name="Putra M."/>
            <person name="Sireger I.Z."/>
            <person name="Indrioko S."/>
            <person name="Kosugi Y."/>
            <person name="Izuno A."/>
            <person name="Isagi Y."/>
            <person name="Lee S.L."/>
            <person name="Shimizu K.K."/>
        </authorList>
    </citation>
    <scope>NUCLEOTIDE SEQUENCE [LARGE SCALE GENOMIC DNA]</scope>
    <source>
        <strain evidence="2">214</strain>
    </source>
</reference>
<name>A0AAV5L8G5_9ROSI</name>
<keyword evidence="3" id="KW-1185">Reference proteome</keyword>
<feature type="region of interest" description="Disordered" evidence="1">
    <location>
        <begin position="63"/>
        <end position="130"/>
    </location>
</feature>